<dbReference type="RefSeq" id="WP_265766275.1">
    <property type="nucleotide sequence ID" value="NZ_JAGGJA010000007.1"/>
</dbReference>
<name>A0ABT3PNQ2_9BACT</name>
<keyword evidence="5" id="KW-0788">Thiol protease</keyword>
<proteinExistence type="inferred from homology"/>
<organism evidence="7 8">
    <name type="scientific">Fodinibius salsisoli</name>
    <dbReference type="NCBI Taxonomy" id="2820877"/>
    <lineage>
        <taxon>Bacteria</taxon>
        <taxon>Pseudomonadati</taxon>
        <taxon>Balneolota</taxon>
        <taxon>Balneolia</taxon>
        <taxon>Balneolales</taxon>
        <taxon>Balneolaceae</taxon>
        <taxon>Fodinibius</taxon>
    </lineage>
</organism>
<dbReference type="PROSITE" id="PS51257">
    <property type="entry name" value="PROKAR_LIPOPROTEIN"/>
    <property type="match status" value="1"/>
</dbReference>
<evidence type="ECO:0000259" key="6">
    <source>
        <dbReference type="PROSITE" id="PS51935"/>
    </source>
</evidence>
<evidence type="ECO:0000313" key="7">
    <source>
        <dbReference type="EMBL" id="MCW9707488.1"/>
    </source>
</evidence>
<keyword evidence="8" id="KW-1185">Reference proteome</keyword>
<keyword evidence="2" id="KW-0645">Protease</keyword>
<reference evidence="7 8" key="1">
    <citation type="submission" date="2021-03" db="EMBL/GenBank/DDBJ databases">
        <title>Aliifodinibius sp. nov., a new bacterium isolated from saline soil.</title>
        <authorList>
            <person name="Galisteo C."/>
            <person name="De La Haba R."/>
            <person name="Sanchez-Porro C."/>
            <person name="Ventosa A."/>
        </authorList>
    </citation>
    <scope>NUCLEOTIDE SEQUENCE [LARGE SCALE GENOMIC DNA]</scope>
    <source>
        <strain evidence="7 8">1BSP15-2V2</strain>
    </source>
</reference>
<dbReference type="SUPFAM" id="SSF54001">
    <property type="entry name" value="Cysteine proteinases"/>
    <property type="match status" value="1"/>
</dbReference>
<sequence>MDTFRPILVLFSIGIIFASCGVSQRAADPSYGSGAEDDSTQFDGNPVAMSVSTMNKTETSLMQAYRDWKGTPYRLGGGTQRGVDCSMFVNIVFEEYFDIGLPRNTRTQLNVGDGVRRSAIRTGDLVFFRTGRRTLHVGVVINQDEFLHASTSEGVTISELDQKYWSSRYLSARRVL</sequence>
<dbReference type="InterPro" id="IPR052062">
    <property type="entry name" value="Murein_DD/LD_carboxypeptidase"/>
</dbReference>
<comment type="similarity">
    <text evidence="1">Belongs to the peptidase C40 family.</text>
</comment>
<keyword evidence="3" id="KW-0732">Signal</keyword>
<dbReference type="Gene3D" id="3.90.1720.10">
    <property type="entry name" value="endopeptidase domain like (from Nostoc punctiforme)"/>
    <property type="match status" value="1"/>
</dbReference>
<dbReference type="PANTHER" id="PTHR47360:SF1">
    <property type="entry name" value="ENDOPEPTIDASE NLPC-RELATED"/>
    <property type="match status" value="1"/>
</dbReference>
<evidence type="ECO:0000313" key="8">
    <source>
        <dbReference type="Proteomes" id="UP001207918"/>
    </source>
</evidence>
<dbReference type="InterPro" id="IPR000064">
    <property type="entry name" value="NLP_P60_dom"/>
</dbReference>
<evidence type="ECO:0000256" key="5">
    <source>
        <dbReference type="ARBA" id="ARBA00022807"/>
    </source>
</evidence>
<evidence type="ECO:0000256" key="3">
    <source>
        <dbReference type="ARBA" id="ARBA00022729"/>
    </source>
</evidence>
<dbReference type="Proteomes" id="UP001207918">
    <property type="component" value="Unassembled WGS sequence"/>
</dbReference>
<protein>
    <submittedName>
        <fullName evidence="7">C40 family peptidase</fullName>
    </submittedName>
</protein>
<dbReference type="PANTHER" id="PTHR47360">
    <property type="entry name" value="MUREIN DD-ENDOPEPTIDASE MEPS/MUREIN LD-CARBOXYPEPTIDASE"/>
    <property type="match status" value="1"/>
</dbReference>
<accession>A0ABT3PNQ2</accession>
<gene>
    <name evidence="7" type="ORF">J6I44_11540</name>
</gene>
<dbReference type="EMBL" id="JAGGJA010000007">
    <property type="protein sequence ID" value="MCW9707488.1"/>
    <property type="molecule type" value="Genomic_DNA"/>
</dbReference>
<dbReference type="Pfam" id="PF00877">
    <property type="entry name" value="NLPC_P60"/>
    <property type="match status" value="1"/>
</dbReference>
<keyword evidence="4" id="KW-0378">Hydrolase</keyword>
<dbReference type="InterPro" id="IPR038765">
    <property type="entry name" value="Papain-like_cys_pep_sf"/>
</dbReference>
<evidence type="ECO:0000256" key="4">
    <source>
        <dbReference type="ARBA" id="ARBA00022801"/>
    </source>
</evidence>
<evidence type="ECO:0000256" key="2">
    <source>
        <dbReference type="ARBA" id="ARBA00022670"/>
    </source>
</evidence>
<feature type="domain" description="NlpC/P60" evidence="6">
    <location>
        <begin position="55"/>
        <end position="176"/>
    </location>
</feature>
<dbReference type="PROSITE" id="PS51935">
    <property type="entry name" value="NLPC_P60"/>
    <property type="match status" value="1"/>
</dbReference>
<comment type="caution">
    <text evidence="7">The sequence shown here is derived from an EMBL/GenBank/DDBJ whole genome shotgun (WGS) entry which is preliminary data.</text>
</comment>
<evidence type="ECO:0000256" key="1">
    <source>
        <dbReference type="ARBA" id="ARBA00007074"/>
    </source>
</evidence>